<keyword evidence="3 5" id="KW-0547">Nucleotide-binding</keyword>
<dbReference type="EC" id="2.7.4.3" evidence="5 7"/>
<feature type="binding site" evidence="5">
    <location>
        <position position="139"/>
    </location>
    <ligand>
        <name>AMP</name>
        <dbReference type="ChEBI" id="CHEBI:456215"/>
    </ligand>
</feature>
<keyword evidence="4 5" id="KW-0418">Kinase</keyword>
<feature type="binding site" evidence="5">
    <location>
        <position position="31"/>
    </location>
    <ligand>
        <name>AMP</name>
        <dbReference type="ChEBI" id="CHEBI:456215"/>
    </ligand>
</feature>
<dbReference type="InterPro" id="IPR000850">
    <property type="entry name" value="Adenylat/UMP-CMP_kin"/>
</dbReference>
<dbReference type="AlphaFoldDB" id="A0A1M7T490"/>
<dbReference type="PRINTS" id="PR00094">
    <property type="entry name" value="ADENYLTKNASE"/>
</dbReference>
<comment type="function">
    <text evidence="5">Catalyzes the reversible transfer of the terminal phosphate group between ATP and AMP. Plays an important role in cellular energy homeostasis and in adenine nucleotide metabolism.</text>
</comment>
<evidence type="ECO:0000256" key="5">
    <source>
        <dbReference type="HAMAP-Rule" id="MF_00235"/>
    </source>
</evidence>
<keyword evidence="2 5" id="KW-0545">Nucleotide biosynthesis</keyword>
<dbReference type="RefSeq" id="WP_072816726.1">
    <property type="nucleotide sequence ID" value="NZ_LT670849.1"/>
</dbReference>
<dbReference type="GO" id="GO:0004017">
    <property type="term" value="F:AMP kinase activity"/>
    <property type="evidence" value="ECO:0007669"/>
    <property type="project" value="UniProtKB-UniRule"/>
</dbReference>
<comment type="domain">
    <text evidence="5">Consists of three domains, a large central CORE domain and two small peripheral domains, NMPbind and LID, which undergo movements during catalysis. The LID domain closes over the site of phosphoryl transfer upon ATP binding. Assembling and dissambling the active center during each catalytic cycle provides an effective means to prevent ATP hydrolysis.</text>
</comment>
<dbReference type="InterPro" id="IPR027417">
    <property type="entry name" value="P-loop_NTPase"/>
</dbReference>
<dbReference type="Pfam" id="PF00406">
    <property type="entry name" value="ADK"/>
    <property type="match status" value="1"/>
</dbReference>
<sequence length="195" mass="21244">MRIVLLGPPGAGKGTQAKRIVSEYNIPHLSTGDMLRAAAQAETRIGKQVKQTIASGKLVPDPLVLAAVIERTVQEDAARGFVLDGFPRTMSQAVTFDDFLDTEGLELDHVIELQADQKALLDRITTRACEAKEGGSAVRADDNHEALKVRLDAYNEQTAPVIDYYRSRRVLRTIDGLQPVDAVTSELFRMIGAGS</sequence>
<feature type="binding site" evidence="5">
    <location>
        <position position="178"/>
    </location>
    <ligand>
        <name>ATP</name>
        <dbReference type="ChEBI" id="CHEBI:30616"/>
    </ligand>
</feature>
<feature type="binding site" evidence="5">
    <location>
        <position position="92"/>
    </location>
    <ligand>
        <name>AMP</name>
        <dbReference type="ChEBI" id="CHEBI:456215"/>
    </ligand>
</feature>
<dbReference type="EMBL" id="LT670849">
    <property type="protein sequence ID" value="SHN65482.1"/>
    <property type="molecule type" value="Genomic_DNA"/>
</dbReference>
<dbReference type="NCBIfam" id="NF001381">
    <property type="entry name" value="PRK00279.1-3"/>
    <property type="match status" value="1"/>
</dbReference>
<dbReference type="SUPFAM" id="SSF52540">
    <property type="entry name" value="P-loop containing nucleoside triphosphate hydrolases"/>
    <property type="match status" value="1"/>
</dbReference>
<dbReference type="PANTHER" id="PTHR23359">
    <property type="entry name" value="NUCLEOTIDE KINASE"/>
    <property type="match status" value="1"/>
</dbReference>
<comment type="subcellular location">
    <subcellularLocation>
        <location evidence="5 7">Cytoplasm</location>
    </subcellularLocation>
</comment>
<dbReference type="InterPro" id="IPR033690">
    <property type="entry name" value="Adenylat_kinase_CS"/>
</dbReference>
<comment type="similarity">
    <text evidence="5 6">Belongs to the adenylate kinase family.</text>
</comment>
<dbReference type="OrthoDB" id="9805030at2"/>
<evidence type="ECO:0000256" key="4">
    <source>
        <dbReference type="ARBA" id="ARBA00022777"/>
    </source>
</evidence>
<feature type="binding site" evidence="5">
    <location>
        <begin position="57"/>
        <end position="59"/>
    </location>
    <ligand>
        <name>AMP</name>
        <dbReference type="ChEBI" id="CHEBI:456215"/>
    </ligand>
</feature>
<comment type="subunit">
    <text evidence="5 7">Monomer.</text>
</comment>
<dbReference type="NCBIfam" id="NF011100">
    <property type="entry name" value="PRK14527.1"/>
    <property type="match status" value="1"/>
</dbReference>
<gene>
    <name evidence="5" type="primary">adk</name>
    <name evidence="8" type="ORF">SAMN05444170_0721</name>
</gene>
<dbReference type="CDD" id="cd01428">
    <property type="entry name" value="ADK"/>
    <property type="match status" value="1"/>
</dbReference>
<evidence type="ECO:0000256" key="1">
    <source>
        <dbReference type="ARBA" id="ARBA00022679"/>
    </source>
</evidence>
<dbReference type="Gene3D" id="3.40.50.300">
    <property type="entry name" value="P-loop containing nucleotide triphosphate hydrolases"/>
    <property type="match status" value="1"/>
</dbReference>
<keyword evidence="1 5" id="KW-0808">Transferase</keyword>
<dbReference type="GO" id="GO:0005737">
    <property type="term" value="C:cytoplasm"/>
    <property type="evidence" value="ECO:0007669"/>
    <property type="project" value="UniProtKB-SubCell"/>
</dbReference>
<evidence type="ECO:0000256" key="6">
    <source>
        <dbReference type="RuleBase" id="RU003330"/>
    </source>
</evidence>
<protein>
    <recommendedName>
        <fullName evidence="5 7">Adenylate kinase</fullName>
        <shortName evidence="5">AK</shortName>
        <ecNumber evidence="5 7">2.7.4.3</ecNumber>
    </recommendedName>
    <alternativeName>
        <fullName evidence="5">ATP-AMP transphosphorylase</fullName>
    </alternativeName>
    <alternativeName>
        <fullName evidence="5">ATP:AMP phosphotransferase</fullName>
    </alternativeName>
    <alternativeName>
        <fullName evidence="5">Adenylate monophosphate kinase</fullName>
    </alternativeName>
</protein>
<keyword evidence="5 7" id="KW-0067">ATP-binding</keyword>
<name>A0A1M7T490_9BRAD</name>
<dbReference type="GO" id="GO:0044209">
    <property type="term" value="P:AMP salvage"/>
    <property type="evidence" value="ECO:0007669"/>
    <property type="project" value="UniProtKB-UniRule"/>
</dbReference>
<dbReference type="HAMAP" id="MF_00235">
    <property type="entry name" value="Adenylate_kinase_Adk"/>
    <property type="match status" value="1"/>
</dbReference>
<keyword evidence="9" id="KW-1185">Reference proteome</keyword>
<evidence type="ECO:0000313" key="9">
    <source>
        <dbReference type="Proteomes" id="UP000184096"/>
    </source>
</evidence>
<dbReference type="UniPathway" id="UPA00588">
    <property type="reaction ID" value="UER00649"/>
</dbReference>
<evidence type="ECO:0000256" key="3">
    <source>
        <dbReference type="ARBA" id="ARBA00022741"/>
    </source>
</evidence>
<evidence type="ECO:0000313" key="8">
    <source>
        <dbReference type="EMBL" id="SHN65482.1"/>
    </source>
</evidence>
<feature type="binding site" evidence="5">
    <location>
        <begin position="85"/>
        <end position="88"/>
    </location>
    <ligand>
        <name>AMP</name>
        <dbReference type="ChEBI" id="CHEBI:456215"/>
    </ligand>
</feature>
<evidence type="ECO:0000256" key="2">
    <source>
        <dbReference type="ARBA" id="ARBA00022727"/>
    </source>
</evidence>
<dbReference type="PROSITE" id="PS00113">
    <property type="entry name" value="ADENYLATE_KINASE"/>
    <property type="match status" value="1"/>
</dbReference>
<feature type="binding site" evidence="5">
    <location>
        <position position="127"/>
    </location>
    <ligand>
        <name>ATP</name>
        <dbReference type="ChEBI" id="CHEBI:30616"/>
    </ligand>
</feature>
<feature type="binding site" evidence="5">
    <location>
        <begin position="10"/>
        <end position="15"/>
    </location>
    <ligand>
        <name>ATP</name>
        <dbReference type="ChEBI" id="CHEBI:30616"/>
    </ligand>
</feature>
<comment type="caution">
    <text evidence="5">Lacks conserved residue(s) required for the propagation of feature annotation.</text>
</comment>
<comment type="pathway">
    <text evidence="5">Purine metabolism; AMP biosynthesis via salvage pathway; AMP from ADP: step 1/1.</text>
</comment>
<comment type="catalytic activity">
    <reaction evidence="5 7">
        <text>AMP + ATP = 2 ADP</text>
        <dbReference type="Rhea" id="RHEA:12973"/>
        <dbReference type="ChEBI" id="CHEBI:30616"/>
        <dbReference type="ChEBI" id="CHEBI:456215"/>
        <dbReference type="ChEBI" id="CHEBI:456216"/>
        <dbReference type="EC" id="2.7.4.3"/>
    </reaction>
</comment>
<dbReference type="GO" id="GO:0005524">
    <property type="term" value="F:ATP binding"/>
    <property type="evidence" value="ECO:0007669"/>
    <property type="project" value="UniProtKB-UniRule"/>
</dbReference>
<keyword evidence="5" id="KW-0963">Cytoplasm</keyword>
<accession>A0A1M7T490</accession>
<reference evidence="9" key="1">
    <citation type="submission" date="2016-11" db="EMBL/GenBank/DDBJ databases">
        <authorList>
            <person name="Varghese N."/>
            <person name="Submissions S."/>
        </authorList>
    </citation>
    <scope>NUCLEOTIDE SEQUENCE [LARGE SCALE GENOMIC DNA]</scope>
    <source>
        <strain evidence="9">GAS401</strain>
    </source>
</reference>
<dbReference type="Proteomes" id="UP000184096">
    <property type="component" value="Chromosome I"/>
</dbReference>
<dbReference type="InterPro" id="IPR006259">
    <property type="entry name" value="Adenyl_kin_sub"/>
</dbReference>
<feature type="binding site" evidence="5">
    <location>
        <position position="150"/>
    </location>
    <ligand>
        <name>AMP</name>
        <dbReference type="ChEBI" id="CHEBI:456215"/>
    </ligand>
</feature>
<proteinExistence type="inferred from homology"/>
<evidence type="ECO:0000256" key="7">
    <source>
        <dbReference type="RuleBase" id="RU003331"/>
    </source>
</evidence>
<feature type="region of interest" description="NMP" evidence="5">
    <location>
        <begin position="30"/>
        <end position="59"/>
    </location>
</feature>
<organism evidence="8 9">
    <name type="scientific">Bradyrhizobium erythrophlei</name>
    <dbReference type="NCBI Taxonomy" id="1437360"/>
    <lineage>
        <taxon>Bacteria</taxon>
        <taxon>Pseudomonadati</taxon>
        <taxon>Pseudomonadota</taxon>
        <taxon>Alphaproteobacteria</taxon>
        <taxon>Hyphomicrobiales</taxon>
        <taxon>Nitrobacteraceae</taxon>
        <taxon>Bradyrhizobium</taxon>
    </lineage>
</organism>
<dbReference type="NCBIfam" id="NF011105">
    <property type="entry name" value="PRK14532.1"/>
    <property type="match status" value="1"/>
</dbReference>
<feature type="binding site" evidence="5">
    <location>
        <position position="36"/>
    </location>
    <ligand>
        <name>AMP</name>
        <dbReference type="ChEBI" id="CHEBI:456215"/>
    </ligand>
</feature>
<dbReference type="NCBIfam" id="TIGR01351">
    <property type="entry name" value="adk"/>
    <property type="match status" value="1"/>
</dbReference>